<dbReference type="Proteomes" id="UP000708208">
    <property type="component" value="Unassembled WGS sequence"/>
</dbReference>
<dbReference type="Pfam" id="PF00089">
    <property type="entry name" value="Trypsin"/>
    <property type="match status" value="1"/>
</dbReference>
<keyword evidence="1" id="KW-0768">Sushi</keyword>
<evidence type="ECO:0000256" key="2">
    <source>
        <dbReference type="ARBA" id="ARBA00022670"/>
    </source>
</evidence>
<dbReference type="CDD" id="cd00190">
    <property type="entry name" value="Tryp_SPc"/>
    <property type="match status" value="1"/>
</dbReference>
<gene>
    <name evidence="14" type="ORF">AFUS01_LOCUS11552</name>
</gene>
<sequence>MRHKTFASYSFYFQLTAILIQCLLSFPTFASTLGDPDAETLFPDTKLDKERGWQSGGDGKLSNSTERIVNDKLSGETASLLFNDGYLNGGLDCGGVCVHASTCNRLGGTVRGFCSRNGGLCCMFDRTCSQVSKELVSFFHSPGYPAPVVGTLICQHDVVILPGVCGIRLEFKEFNTTRPLDRGICNIDQFLILKSIDGPAFPRCGELTGYATIIHVDPTYNQPLTLLSIIQSNRETFKWNIKVTQMKCGSYRPIRDFPNCGRKSVGDQSPVFPDSGENDNAITSPEKLQKQRTSEELQSAFVDNAFYIEYLKQTHQAMYDGPSPNPNQTLCKNTIIDVLKEKISNNSTNKISSRIIRGQPAELNEYPWQISIQDKKGHVCGGAILNEYSILTASHCFMSVAPVLLRQIKIIVGDLNLNMTTEADHEELEIHSVLFHSHFDPYYLQNDIAVIRVRRPIQFRRGVQPVCLPEEGNSYANREAWISGWGAVSAPFGKLATHLQKVSNNIIENSECKKTLKIEYIFSTMVCAVAPRCAGTCFGDSGGPLVVEHNNVSRVVGIVSFGIGGCALLPFWPDVYTRVTEYLPWLSYATSWN</sequence>
<comment type="catalytic activity">
    <reaction evidence="8">
        <text>Selective cleavage of 103-Arg-|-Ser-104 and 124-Ile-|-Ile-125 bonds in Limulus clotting factor B to form activated factor B. Cleavage of -Pro-Arg-|-Xaa- bonds in synthetic substrates.</text>
        <dbReference type="EC" id="3.4.21.84"/>
    </reaction>
</comment>
<reference evidence="14" key="1">
    <citation type="submission" date="2021-06" db="EMBL/GenBank/DDBJ databases">
        <authorList>
            <person name="Hodson N. C."/>
            <person name="Mongue J. A."/>
            <person name="Jaron S. K."/>
        </authorList>
    </citation>
    <scope>NUCLEOTIDE SEQUENCE</scope>
</reference>
<dbReference type="EC" id="3.4.21.84" evidence="9"/>
<evidence type="ECO:0000256" key="12">
    <source>
        <dbReference type="SAM" id="SignalP"/>
    </source>
</evidence>
<feature type="signal peptide" evidence="12">
    <location>
        <begin position="1"/>
        <end position="30"/>
    </location>
</feature>
<dbReference type="OrthoDB" id="5565075at2759"/>
<feature type="chain" id="PRO_5035227509" description="limulus clotting factor C" evidence="12">
    <location>
        <begin position="31"/>
        <end position="593"/>
    </location>
</feature>
<comment type="caution">
    <text evidence="14">The sequence shown here is derived from an EMBL/GenBank/DDBJ whole genome shotgun (WGS) entry which is preliminary data.</text>
</comment>
<dbReference type="PANTHER" id="PTHR24252:SF7">
    <property type="entry name" value="HYALIN"/>
    <property type="match status" value="1"/>
</dbReference>
<dbReference type="GO" id="GO:0004252">
    <property type="term" value="F:serine-type endopeptidase activity"/>
    <property type="evidence" value="ECO:0007669"/>
    <property type="project" value="InterPro"/>
</dbReference>
<keyword evidence="7" id="KW-1015">Disulfide bond</keyword>
<feature type="region of interest" description="Disordered" evidence="11">
    <location>
        <begin position="261"/>
        <end position="290"/>
    </location>
</feature>
<organism evidence="14 15">
    <name type="scientific">Allacma fusca</name>
    <dbReference type="NCBI Taxonomy" id="39272"/>
    <lineage>
        <taxon>Eukaryota</taxon>
        <taxon>Metazoa</taxon>
        <taxon>Ecdysozoa</taxon>
        <taxon>Arthropoda</taxon>
        <taxon>Hexapoda</taxon>
        <taxon>Collembola</taxon>
        <taxon>Symphypleona</taxon>
        <taxon>Sminthuridae</taxon>
        <taxon>Allacma</taxon>
    </lineage>
</organism>
<keyword evidence="5" id="KW-0353">Hemolymph clotting</keyword>
<dbReference type="InterPro" id="IPR033116">
    <property type="entry name" value="TRYPSIN_SER"/>
</dbReference>
<evidence type="ECO:0000256" key="11">
    <source>
        <dbReference type="SAM" id="MobiDB-lite"/>
    </source>
</evidence>
<evidence type="ECO:0000256" key="5">
    <source>
        <dbReference type="ARBA" id="ARBA00022820"/>
    </source>
</evidence>
<dbReference type="InterPro" id="IPR001254">
    <property type="entry name" value="Trypsin_dom"/>
</dbReference>
<evidence type="ECO:0000256" key="7">
    <source>
        <dbReference type="ARBA" id="ARBA00023157"/>
    </source>
</evidence>
<dbReference type="PANTHER" id="PTHR24252">
    <property type="entry name" value="ACROSIN-RELATED"/>
    <property type="match status" value="1"/>
</dbReference>
<evidence type="ECO:0000256" key="10">
    <source>
        <dbReference type="RuleBase" id="RU363034"/>
    </source>
</evidence>
<dbReference type="PROSITE" id="PS00134">
    <property type="entry name" value="TRYPSIN_HIS"/>
    <property type="match status" value="1"/>
</dbReference>
<name>A0A8J2NXH8_9HEXA</name>
<evidence type="ECO:0000256" key="6">
    <source>
        <dbReference type="ARBA" id="ARBA00022825"/>
    </source>
</evidence>
<evidence type="ECO:0000313" key="15">
    <source>
        <dbReference type="Proteomes" id="UP000708208"/>
    </source>
</evidence>
<dbReference type="EMBL" id="CAJVCH010089082">
    <property type="protein sequence ID" value="CAG7722418.1"/>
    <property type="molecule type" value="Genomic_DNA"/>
</dbReference>
<dbReference type="AlphaFoldDB" id="A0A8J2NXH8"/>
<evidence type="ECO:0000256" key="3">
    <source>
        <dbReference type="ARBA" id="ARBA00022729"/>
    </source>
</evidence>
<dbReference type="PROSITE" id="PS50240">
    <property type="entry name" value="TRYPSIN_DOM"/>
    <property type="match status" value="1"/>
</dbReference>
<evidence type="ECO:0000256" key="4">
    <source>
        <dbReference type="ARBA" id="ARBA00022801"/>
    </source>
</evidence>
<feature type="domain" description="Peptidase S1" evidence="13">
    <location>
        <begin position="355"/>
        <end position="591"/>
    </location>
</feature>
<dbReference type="SMART" id="SM00020">
    <property type="entry name" value="Tryp_SPc"/>
    <property type="match status" value="1"/>
</dbReference>
<dbReference type="PROSITE" id="PS00135">
    <property type="entry name" value="TRYPSIN_SER"/>
    <property type="match status" value="1"/>
</dbReference>
<keyword evidence="2 10" id="KW-0645">Protease</keyword>
<evidence type="ECO:0000256" key="8">
    <source>
        <dbReference type="ARBA" id="ARBA00052079"/>
    </source>
</evidence>
<evidence type="ECO:0000259" key="13">
    <source>
        <dbReference type="PROSITE" id="PS50240"/>
    </source>
</evidence>
<keyword evidence="15" id="KW-1185">Reference proteome</keyword>
<keyword evidence="4 10" id="KW-0378">Hydrolase</keyword>
<protein>
    <recommendedName>
        <fullName evidence="9">limulus clotting factor C</fullName>
        <ecNumber evidence="9">3.4.21.84</ecNumber>
    </recommendedName>
</protein>
<accession>A0A8J2NXH8</accession>
<dbReference type="GO" id="GO:0006508">
    <property type="term" value="P:proteolysis"/>
    <property type="evidence" value="ECO:0007669"/>
    <property type="project" value="UniProtKB-KW"/>
</dbReference>
<dbReference type="GO" id="GO:0042381">
    <property type="term" value="P:hemolymph coagulation"/>
    <property type="evidence" value="ECO:0007669"/>
    <property type="project" value="UniProtKB-KW"/>
</dbReference>
<keyword evidence="3 12" id="KW-0732">Signal</keyword>
<keyword evidence="6 10" id="KW-0720">Serine protease</keyword>
<evidence type="ECO:0000256" key="9">
    <source>
        <dbReference type="ARBA" id="ARBA00066707"/>
    </source>
</evidence>
<evidence type="ECO:0000313" key="14">
    <source>
        <dbReference type="EMBL" id="CAG7722418.1"/>
    </source>
</evidence>
<dbReference type="FunFam" id="2.40.10.10:FF:000120">
    <property type="entry name" value="Putative serine protease"/>
    <property type="match status" value="1"/>
</dbReference>
<proteinExistence type="predicted"/>
<evidence type="ECO:0000256" key="1">
    <source>
        <dbReference type="ARBA" id="ARBA00022659"/>
    </source>
</evidence>
<dbReference type="InterPro" id="IPR018114">
    <property type="entry name" value="TRYPSIN_HIS"/>
</dbReference>